<evidence type="ECO:0000259" key="2">
    <source>
        <dbReference type="SMART" id="SM00256"/>
    </source>
</evidence>
<comment type="caution">
    <text evidence="3">The sequence shown here is derived from an EMBL/GenBank/DDBJ whole genome shotgun (WGS) entry which is preliminary data.</text>
</comment>
<dbReference type="Gene3D" id="1.20.1280.50">
    <property type="match status" value="1"/>
</dbReference>
<dbReference type="InterPro" id="IPR013187">
    <property type="entry name" value="F-box-assoc_dom_typ3"/>
</dbReference>
<feature type="region of interest" description="Disordered" evidence="1">
    <location>
        <begin position="1"/>
        <end position="22"/>
    </location>
</feature>
<dbReference type="InterPro" id="IPR055290">
    <property type="entry name" value="At3g26010-like"/>
</dbReference>
<protein>
    <recommendedName>
        <fullName evidence="2">F-box domain-containing protein</fullName>
    </recommendedName>
</protein>
<dbReference type="NCBIfam" id="TIGR01640">
    <property type="entry name" value="F_box_assoc_1"/>
    <property type="match status" value="1"/>
</dbReference>
<proteinExistence type="predicted"/>
<dbReference type="Proteomes" id="UP000607653">
    <property type="component" value="Unassembled WGS sequence"/>
</dbReference>
<dbReference type="AlphaFoldDB" id="A0A822ZS02"/>
<dbReference type="CDD" id="cd22157">
    <property type="entry name" value="F-box_AtFBW1-like"/>
    <property type="match status" value="1"/>
</dbReference>
<gene>
    <name evidence="3" type="ORF">HUJ06_004359</name>
</gene>
<keyword evidence="4" id="KW-1185">Reference proteome</keyword>
<dbReference type="Pfam" id="PF08268">
    <property type="entry name" value="FBA_3"/>
    <property type="match status" value="1"/>
</dbReference>
<dbReference type="SUPFAM" id="SSF81383">
    <property type="entry name" value="F-box domain"/>
    <property type="match status" value="1"/>
</dbReference>
<evidence type="ECO:0000313" key="3">
    <source>
        <dbReference type="EMBL" id="DAD46129.1"/>
    </source>
</evidence>
<accession>A0A822ZS02</accession>
<sequence length="386" mass="43869">MISCKLHRTGDQNSSSTGAQHSSAVITNSNDLLSEILLRLPVKSLVRFKSVSKQWLSQISNPRFTHNHCLRNPSSVSGLFLRISLISLPPEKPNFDFISLDGKPTMAPFKSLMFSDDHEAIDLKQSCNGLLCCRSFRRNRGKHNYYIYNPVTKQYTTLPQPKGISVFCIHLAFDPQKSPHYKAVCVSKSDTNSESYQIEIYSSETGPWRLSKGSFSVPLSLEFDKAVFWNGAINWYSFGEASLYFNVDQECLQTMPMPPLPEKWDTKRCRYFGESQGHLHLIEMDGYNAPCTTHFDVVELDAFTIIYPNMVLEGESFISYAFSILCLVRGREEESCMVLRIIDEVILYNVQDNTYKKLHDLSPTLGDLLAYDGSDSYPYVETLSCV</sequence>
<dbReference type="InterPro" id="IPR036047">
    <property type="entry name" value="F-box-like_dom_sf"/>
</dbReference>
<dbReference type="PANTHER" id="PTHR35546">
    <property type="entry name" value="F-BOX PROTEIN INTERACTION DOMAIN PROTEIN-RELATED"/>
    <property type="match status" value="1"/>
</dbReference>
<feature type="domain" description="F-box" evidence="2">
    <location>
        <begin position="28"/>
        <end position="68"/>
    </location>
</feature>
<dbReference type="InterPro" id="IPR001810">
    <property type="entry name" value="F-box_dom"/>
</dbReference>
<organism evidence="3 4">
    <name type="scientific">Nelumbo nucifera</name>
    <name type="common">Sacred lotus</name>
    <dbReference type="NCBI Taxonomy" id="4432"/>
    <lineage>
        <taxon>Eukaryota</taxon>
        <taxon>Viridiplantae</taxon>
        <taxon>Streptophyta</taxon>
        <taxon>Embryophyta</taxon>
        <taxon>Tracheophyta</taxon>
        <taxon>Spermatophyta</taxon>
        <taxon>Magnoliopsida</taxon>
        <taxon>Proteales</taxon>
        <taxon>Nelumbonaceae</taxon>
        <taxon>Nelumbo</taxon>
    </lineage>
</organism>
<evidence type="ECO:0000256" key="1">
    <source>
        <dbReference type="SAM" id="MobiDB-lite"/>
    </source>
</evidence>
<evidence type="ECO:0000313" key="4">
    <source>
        <dbReference type="Proteomes" id="UP000607653"/>
    </source>
</evidence>
<dbReference type="InterPro" id="IPR017451">
    <property type="entry name" value="F-box-assoc_interact_dom"/>
</dbReference>
<reference evidence="3 4" key="1">
    <citation type="journal article" date="2020" name="Mol. Biol. Evol.">
        <title>Distinct Expression and Methylation Patterns for Genes with Different Fates following a Single Whole-Genome Duplication in Flowering Plants.</title>
        <authorList>
            <person name="Shi T."/>
            <person name="Rahmani R.S."/>
            <person name="Gugger P.F."/>
            <person name="Wang M."/>
            <person name="Li H."/>
            <person name="Zhang Y."/>
            <person name="Li Z."/>
            <person name="Wang Q."/>
            <person name="Van de Peer Y."/>
            <person name="Marchal K."/>
            <person name="Chen J."/>
        </authorList>
    </citation>
    <scope>NUCLEOTIDE SEQUENCE [LARGE SCALE GENOMIC DNA]</scope>
    <source>
        <tissue evidence="3">Leaf</tissue>
    </source>
</reference>
<dbReference type="EMBL" id="DUZY01000007">
    <property type="protein sequence ID" value="DAD46129.1"/>
    <property type="molecule type" value="Genomic_DNA"/>
</dbReference>
<feature type="compositionally biased region" description="Polar residues" evidence="1">
    <location>
        <begin position="11"/>
        <end position="22"/>
    </location>
</feature>
<name>A0A822ZS02_NELNU</name>
<dbReference type="SMART" id="SM00256">
    <property type="entry name" value="FBOX"/>
    <property type="match status" value="1"/>
</dbReference>
<dbReference type="Pfam" id="PF00646">
    <property type="entry name" value="F-box"/>
    <property type="match status" value="1"/>
</dbReference>
<dbReference type="PANTHER" id="PTHR35546:SF115">
    <property type="entry name" value="F-BOX DOMAIN-CONTAINING PROTEIN"/>
    <property type="match status" value="1"/>
</dbReference>